<keyword evidence="2" id="KW-1133">Transmembrane helix</keyword>
<name>A0A1I7NWL7_9HYPH</name>
<evidence type="ECO:0000256" key="1">
    <source>
        <dbReference type="SAM" id="MobiDB-lite"/>
    </source>
</evidence>
<feature type="transmembrane region" description="Helical" evidence="2">
    <location>
        <begin position="63"/>
        <end position="80"/>
    </location>
</feature>
<protein>
    <recommendedName>
        <fullName evidence="5">Membrane-anchored ribosome-binding protein, inhibits growth in stationary phase, ElaB/YqjD/DUF883 family</fullName>
    </recommendedName>
</protein>
<organism evidence="3 4">
    <name type="scientific">Hyphomicrobium facile</name>
    <dbReference type="NCBI Taxonomy" id="51670"/>
    <lineage>
        <taxon>Bacteria</taxon>
        <taxon>Pseudomonadati</taxon>
        <taxon>Pseudomonadota</taxon>
        <taxon>Alphaproteobacteria</taxon>
        <taxon>Hyphomicrobiales</taxon>
        <taxon>Hyphomicrobiaceae</taxon>
        <taxon>Hyphomicrobium</taxon>
    </lineage>
</organism>
<evidence type="ECO:0008006" key="5">
    <source>
        <dbReference type="Google" id="ProtNLM"/>
    </source>
</evidence>
<keyword evidence="4" id="KW-1185">Reference proteome</keyword>
<evidence type="ECO:0000313" key="3">
    <source>
        <dbReference type="EMBL" id="SFV39013.1"/>
    </source>
</evidence>
<dbReference type="OrthoDB" id="7933863at2"/>
<accession>A0A1I7NWL7</accession>
<feature type="region of interest" description="Disordered" evidence="1">
    <location>
        <begin position="19"/>
        <end position="40"/>
    </location>
</feature>
<dbReference type="RefSeq" id="WP_092869550.1">
    <property type="nucleotide sequence ID" value="NZ_FPCH01000005.1"/>
</dbReference>
<reference evidence="4" key="1">
    <citation type="submission" date="2016-10" db="EMBL/GenBank/DDBJ databases">
        <authorList>
            <person name="Varghese N."/>
            <person name="Submissions S."/>
        </authorList>
    </citation>
    <scope>NUCLEOTIDE SEQUENCE [LARGE SCALE GENOMIC DNA]</scope>
    <source>
        <strain evidence="4">DSM 1565</strain>
    </source>
</reference>
<evidence type="ECO:0000313" key="4">
    <source>
        <dbReference type="Proteomes" id="UP000199423"/>
    </source>
</evidence>
<dbReference type="EMBL" id="FPCH01000005">
    <property type="protein sequence ID" value="SFV39013.1"/>
    <property type="molecule type" value="Genomic_DNA"/>
</dbReference>
<proteinExistence type="predicted"/>
<dbReference type="AlphaFoldDB" id="A0A1I7NWL7"/>
<gene>
    <name evidence="3" type="ORF">SAMN04488557_4036</name>
</gene>
<feature type="compositionally biased region" description="Basic and acidic residues" evidence="1">
    <location>
        <begin position="19"/>
        <end position="33"/>
    </location>
</feature>
<evidence type="ECO:0000256" key="2">
    <source>
        <dbReference type="SAM" id="Phobius"/>
    </source>
</evidence>
<dbReference type="Proteomes" id="UP000199423">
    <property type="component" value="Unassembled WGS sequence"/>
</dbReference>
<sequence>MAASASQYGTSTSLDDIKGKAKETFNEASDRAQEIAGQARQQVSDVAGNVKGAIDKSVKDQPIATLAMAAAVGFVLGALWKS</sequence>
<keyword evidence="2" id="KW-0472">Membrane</keyword>
<keyword evidence="2" id="KW-0812">Transmembrane</keyword>